<dbReference type="GO" id="GO:0030272">
    <property type="term" value="F:5-formyltetrahydrofolate cyclo-ligase activity"/>
    <property type="evidence" value="ECO:0007669"/>
    <property type="project" value="UniProtKB-EC"/>
</dbReference>
<comment type="catalytic activity">
    <reaction evidence="5">
        <text>(6S)-5-formyl-5,6,7,8-tetrahydrofolate + ATP = (6R)-5,10-methenyltetrahydrofolate + ADP + phosphate</text>
        <dbReference type="Rhea" id="RHEA:10488"/>
        <dbReference type="ChEBI" id="CHEBI:30616"/>
        <dbReference type="ChEBI" id="CHEBI:43474"/>
        <dbReference type="ChEBI" id="CHEBI:57455"/>
        <dbReference type="ChEBI" id="CHEBI:57457"/>
        <dbReference type="ChEBI" id="CHEBI:456216"/>
        <dbReference type="EC" id="6.3.3.2"/>
    </reaction>
</comment>
<feature type="binding site" evidence="4">
    <location>
        <begin position="6"/>
        <end position="10"/>
    </location>
    <ligand>
        <name>ATP</name>
        <dbReference type="ChEBI" id="CHEBI:30616"/>
    </ligand>
</feature>
<feature type="binding site" evidence="4">
    <location>
        <begin position="130"/>
        <end position="138"/>
    </location>
    <ligand>
        <name>ATP</name>
        <dbReference type="ChEBI" id="CHEBI:30616"/>
    </ligand>
</feature>
<proteinExistence type="inferred from homology"/>
<dbReference type="InterPro" id="IPR024185">
    <property type="entry name" value="FTHF_cligase-like_sf"/>
</dbReference>
<keyword evidence="5" id="KW-0460">Magnesium</keyword>
<keyword evidence="7" id="KW-1185">Reference proteome</keyword>
<comment type="similarity">
    <text evidence="1 5">Belongs to the 5-formyltetrahydrofolate cyclo-ligase family.</text>
</comment>
<comment type="cofactor">
    <cofactor evidence="5">
        <name>Mg(2+)</name>
        <dbReference type="ChEBI" id="CHEBI:18420"/>
    </cofactor>
</comment>
<organism evidence="6 7">
    <name type="scientific">Notoacmeibacter ruber</name>
    <dbReference type="NCBI Taxonomy" id="2670375"/>
    <lineage>
        <taxon>Bacteria</taxon>
        <taxon>Pseudomonadati</taxon>
        <taxon>Pseudomonadota</taxon>
        <taxon>Alphaproteobacteria</taxon>
        <taxon>Hyphomicrobiales</taxon>
        <taxon>Notoacmeibacteraceae</taxon>
        <taxon>Notoacmeibacter</taxon>
    </lineage>
</organism>
<keyword evidence="2 4" id="KW-0547">Nucleotide-binding</keyword>
<name>A0A3L7JD78_9HYPH</name>
<keyword evidence="3 4" id="KW-0067">ATP-binding</keyword>
<sequence length="192" mass="20738">MNSSAKSQLRLGALAQRDGLDPVHRVEWSIAVAAFADQIVFDPGTVIAGYMPIRSELDPRPLMQALALRGARLCAPALLDRTTIAFRELVKGEALTNTGFGTIGPGPDAAELKPDIILLPLAGFDRMGNRLGYGAGHYDRAIARLHEEGRTPRLIGIAFATQQLPHIDAEPHDVPLEAVLTENGLRRFNTTA</sequence>
<evidence type="ECO:0000313" key="6">
    <source>
        <dbReference type="EMBL" id="RLQ88707.1"/>
    </source>
</evidence>
<dbReference type="Gene3D" id="3.40.50.10420">
    <property type="entry name" value="NagB/RpiA/CoA transferase-like"/>
    <property type="match status" value="1"/>
</dbReference>
<dbReference type="InterPro" id="IPR002698">
    <property type="entry name" value="FTHF_cligase"/>
</dbReference>
<dbReference type="RefSeq" id="WP_121645673.1">
    <property type="nucleotide sequence ID" value="NZ_RCWN01000001.1"/>
</dbReference>
<dbReference type="GO" id="GO:0035999">
    <property type="term" value="P:tetrahydrofolate interconversion"/>
    <property type="evidence" value="ECO:0007669"/>
    <property type="project" value="TreeGrafter"/>
</dbReference>
<evidence type="ECO:0000256" key="4">
    <source>
        <dbReference type="PIRSR" id="PIRSR006806-1"/>
    </source>
</evidence>
<dbReference type="Proteomes" id="UP000281094">
    <property type="component" value="Unassembled WGS sequence"/>
</dbReference>
<dbReference type="EC" id="6.3.3.2" evidence="5"/>
<dbReference type="GO" id="GO:0005524">
    <property type="term" value="F:ATP binding"/>
    <property type="evidence" value="ECO:0007669"/>
    <property type="project" value="UniProtKB-KW"/>
</dbReference>
<dbReference type="NCBIfam" id="TIGR02727">
    <property type="entry name" value="MTHFS_bact"/>
    <property type="match status" value="1"/>
</dbReference>
<dbReference type="GO" id="GO:0046872">
    <property type="term" value="F:metal ion binding"/>
    <property type="evidence" value="ECO:0007669"/>
    <property type="project" value="UniProtKB-KW"/>
</dbReference>
<dbReference type="InterPro" id="IPR037171">
    <property type="entry name" value="NagB/RpiA_transferase-like"/>
</dbReference>
<dbReference type="PIRSF" id="PIRSF006806">
    <property type="entry name" value="FTHF_cligase"/>
    <property type="match status" value="1"/>
</dbReference>
<evidence type="ECO:0000256" key="1">
    <source>
        <dbReference type="ARBA" id="ARBA00010638"/>
    </source>
</evidence>
<feature type="binding site" evidence="4">
    <location>
        <position position="51"/>
    </location>
    <ligand>
        <name>substrate</name>
    </ligand>
</feature>
<accession>A0A3L7JD78</accession>
<dbReference type="PANTHER" id="PTHR23407">
    <property type="entry name" value="ATPASE INHIBITOR/5-FORMYLTETRAHYDROFOLATE CYCLO-LIGASE"/>
    <property type="match status" value="1"/>
</dbReference>
<evidence type="ECO:0000313" key="7">
    <source>
        <dbReference type="Proteomes" id="UP000281094"/>
    </source>
</evidence>
<evidence type="ECO:0000256" key="2">
    <source>
        <dbReference type="ARBA" id="ARBA00022741"/>
    </source>
</evidence>
<comment type="caution">
    <text evidence="6">The sequence shown here is derived from an EMBL/GenBank/DDBJ whole genome shotgun (WGS) entry which is preliminary data.</text>
</comment>
<evidence type="ECO:0000256" key="5">
    <source>
        <dbReference type="RuleBase" id="RU361279"/>
    </source>
</evidence>
<dbReference type="Pfam" id="PF01812">
    <property type="entry name" value="5-FTHF_cyc-lig"/>
    <property type="match status" value="1"/>
</dbReference>
<keyword evidence="6" id="KW-0436">Ligase</keyword>
<dbReference type="SUPFAM" id="SSF100950">
    <property type="entry name" value="NagB/RpiA/CoA transferase-like"/>
    <property type="match status" value="1"/>
</dbReference>
<dbReference type="AlphaFoldDB" id="A0A3L7JD78"/>
<dbReference type="GO" id="GO:0009396">
    <property type="term" value="P:folic acid-containing compound biosynthetic process"/>
    <property type="evidence" value="ECO:0007669"/>
    <property type="project" value="TreeGrafter"/>
</dbReference>
<dbReference type="EMBL" id="RCWN01000001">
    <property type="protein sequence ID" value="RLQ88707.1"/>
    <property type="molecule type" value="Genomic_DNA"/>
</dbReference>
<evidence type="ECO:0000256" key="3">
    <source>
        <dbReference type="ARBA" id="ARBA00022840"/>
    </source>
</evidence>
<reference evidence="6 7" key="1">
    <citation type="submission" date="2018-10" db="EMBL/GenBank/DDBJ databases">
        <title>Notoacmeibacter sp. M2BS9Y-3-1, whole genome shotgun sequence.</title>
        <authorList>
            <person name="Tuo L."/>
        </authorList>
    </citation>
    <scope>NUCLEOTIDE SEQUENCE [LARGE SCALE GENOMIC DNA]</scope>
    <source>
        <strain evidence="6 7">M2BS9Y-3-1</strain>
    </source>
</reference>
<protein>
    <recommendedName>
        <fullName evidence="5">5-formyltetrahydrofolate cyclo-ligase</fullName>
        <ecNumber evidence="5">6.3.3.2</ecNumber>
    </recommendedName>
</protein>
<gene>
    <name evidence="6" type="ORF">D8780_11265</name>
</gene>
<feature type="binding site" evidence="4">
    <location>
        <position position="56"/>
    </location>
    <ligand>
        <name>substrate</name>
    </ligand>
</feature>
<dbReference type="PANTHER" id="PTHR23407:SF1">
    <property type="entry name" value="5-FORMYLTETRAHYDROFOLATE CYCLO-LIGASE"/>
    <property type="match status" value="1"/>
</dbReference>
<keyword evidence="5" id="KW-0479">Metal-binding</keyword>